<proteinExistence type="predicted"/>
<dbReference type="Proteomes" id="UP001620409">
    <property type="component" value="Unassembled WGS sequence"/>
</dbReference>
<comment type="caution">
    <text evidence="1">The sequence shown here is derived from an EMBL/GenBank/DDBJ whole genome shotgun (WGS) entry which is preliminary data.</text>
</comment>
<organism evidence="1 2">
    <name type="scientific">Dyella humi</name>
    <dbReference type="NCBI Taxonomy" id="1770547"/>
    <lineage>
        <taxon>Bacteria</taxon>
        <taxon>Pseudomonadati</taxon>
        <taxon>Pseudomonadota</taxon>
        <taxon>Gammaproteobacteria</taxon>
        <taxon>Lysobacterales</taxon>
        <taxon>Rhodanobacteraceae</taxon>
        <taxon>Dyella</taxon>
    </lineage>
</organism>
<evidence type="ECO:0008006" key="3">
    <source>
        <dbReference type="Google" id="ProtNLM"/>
    </source>
</evidence>
<protein>
    <recommendedName>
        <fullName evidence="3">Peptidase</fullName>
    </recommendedName>
</protein>
<gene>
    <name evidence="1" type="ORF">ISP18_14110</name>
</gene>
<keyword evidence="2" id="KW-1185">Reference proteome</keyword>
<evidence type="ECO:0000313" key="1">
    <source>
        <dbReference type="EMBL" id="MFK2855731.1"/>
    </source>
</evidence>
<dbReference type="RefSeq" id="WP_380013122.1">
    <property type="nucleotide sequence ID" value="NZ_JBHRXW010000006.1"/>
</dbReference>
<evidence type="ECO:0000313" key="2">
    <source>
        <dbReference type="Proteomes" id="UP001620409"/>
    </source>
</evidence>
<dbReference type="EMBL" id="JADIKI010000023">
    <property type="protein sequence ID" value="MFK2855731.1"/>
    <property type="molecule type" value="Genomic_DNA"/>
</dbReference>
<name>A0ABW8IN73_9GAMM</name>
<reference evidence="1 2" key="1">
    <citation type="submission" date="2020-10" db="EMBL/GenBank/DDBJ databases">
        <title>Phylogeny of dyella-like bacteria.</title>
        <authorList>
            <person name="Fu J."/>
        </authorList>
    </citation>
    <scope>NUCLEOTIDE SEQUENCE [LARGE SCALE GENOMIC DNA]</scope>
    <source>
        <strain evidence="1 2">DHG40</strain>
    </source>
</reference>
<accession>A0ABW8IN73</accession>
<sequence>MIGGFMFGLFRKGRLLDAELTQWQLDCFEWLLEHTGGIEAFRQRRLILPTPQFFPHDGSQGHAFAEMIFHQVKVYAGMADWPCTLQCQEDDPNPMVSPQAFVKDAPSSPAGTFRKLEEGGALITYHPRQLRDPMSMVATFAHELAHYRTAGSPEPPPGGWEVWEPATDIAAVFLGFGIFLANSRFQFAQYSQGNVGWRWRQQGYISEAEVLHMHAIVSIALGVDPQQTLPHLKPALRGIFKRVYKDVAGMHGGMRRLQGSAAVTA</sequence>